<keyword evidence="3" id="KW-1185">Reference proteome</keyword>
<sequence>MDEAHHWERSFQDAALDPSLWANTLADLADHTGSARAQLIGLGDKAISFNWVTHADPWMLEDFEQIDGGHADINFRIAAERINGNRRILFEADYDEAKSALRSDIYLEFCEKYQIPYGCQSVLLQETGQMIGFALLRTERDGRTTEESRRTFALADRAARTGVRMQIALEKQGLSLVGGMLGDMSVNCILLDRTGRVGAMTEGAERHMADRAGVLRAIGGRLFGVTQHATREIDRALGDVIDKGGSTHRRLLLARPEDDDGHGETRPFRVDFFRLQQREWSLGFVPAAAVVIRDQGLPGERDEDARLLGLAFGLTTAEASVALLLARGHTREQITAVRNVSNETLRVQVRNIYAKTGCNREAELVLLLAELLG</sequence>
<accession>A0ABR6NEN9</accession>
<feature type="domain" description="HTH luxR-type" evidence="1">
    <location>
        <begin position="307"/>
        <end position="372"/>
    </location>
</feature>
<dbReference type="InterPro" id="IPR000792">
    <property type="entry name" value="Tscrpt_reg_LuxR_C"/>
</dbReference>
<comment type="caution">
    <text evidence="2">The sequence shown here is derived from an EMBL/GenBank/DDBJ whole genome shotgun (WGS) entry which is preliminary data.</text>
</comment>
<dbReference type="GO" id="GO:0003677">
    <property type="term" value="F:DNA binding"/>
    <property type="evidence" value="ECO:0007669"/>
    <property type="project" value="UniProtKB-KW"/>
</dbReference>
<evidence type="ECO:0000259" key="1">
    <source>
        <dbReference type="PROSITE" id="PS50043"/>
    </source>
</evidence>
<organism evidence="2 3">
    <name type="scientific">Sphingobium lignivorans</name>
    <dbReference type="NCBI Taxonomy" id="2735886"/>
    <lineage>
        <taxon>Bacteria</taxon>
        <taxon>Pseudomonadati</taxon>
        <taxon>Pseudomonadota</taxon>
        <taxon>Alphaproteobacteria</taxon>
        <taxon>Sphingomonadales</taxon>
        <taxon>Sphingomonadaceae</taxon>
        <taxon>Sphingobium</taxon>
    </lineage>
</organism>
<dbReference type="SMART" id="SM00421">
    <property type="entry name" value="HTH_LUXR"/>
    <property type="match status" value="1"/>
</dbReference>
<dbReference type="Proteomes" id="UP001138540">
    <property type="component" value="Unassembled WGS sequence"/>
</dbReference>
<dbReference type="SUPFAM" id="SSF46894">
    <property type="entry name" value="C-terminal effector domain of the bipartite response regulators"/>
    <property type="match status" value="1"/>
</dbReference>
<keyword evidence="2" id="KW-0238">DNA-binding</keyword>
<dbReference type="InterPro" id="IPR016032">
    <property type="entry name" value="Sig_transdc_resp-reg_C-effctor"/>
</dbReference>
<evidence type="ECO:0000313" key="3">
    <source>
        <dbReference type="Proteomes" id="UP001138540"/>
    </source>
</evidence>
<dbReference type="Gene3D" id="1.10.10.10">
    <property type="entry name" value="Winged helix-like DNA-binding domain superfamily/Winged helix DNA-binding domain"/>
    <property type="match status" value="1"/>
</dbReference>
<dbReference type="InterPro" id="IPR036388">
    <property type="entry name" value="WH-like_DNA-bd_sf"/>
</dbReference>
<gene>
    <name evidence="2" type="ORF">HNP60_001717</name>
</gene>
<name>A0ABR6NEN9_9SPHN</name>
<evidence type="ECO:0000313" key="2">
    <source>
        <dbReference type="EMBL" id="MBB5985743.1"/>
    </source>
</evidence>
<dbReference type="RefSeq" id="WP_184152456.1">
    <property type="nucleotide sequence ID" value="NZ_JACHKA010000001.1"/>
</dbReference>
<dbReference type="EMBL" id="JACHKA010000001">
    <property type="protein sequence ID" value="MBB5985743.1"/>
    <property type="molecule type" value="Genomic_DNA"/>
</dbReference>
<protein>
    <submittedName>
        <fullName evidence="2">DNA-binding CsgD family transcriptional regulator</fullName>
    </submittedName>
</protein>
<proteinExistence type="predicted"/>
<dbReference type="PROSITE" id="PS50043">
    <property type="entry name" value="HTH_LUXR_2"/>
    <property type="match status" value="1"/>
</dbReference>
<reference evidence="2 3" key="1">
    <citation type="submission" date="2020-08" db="EMBL/GenBank/DDBJ databases">
        <title>Exploring microbial biodiversity for novel pathways involved in the catabolism of aromatic compounds derived from lignin.</title>
        <authorList>
            <person name="Elkins J."/>
        </authorList>
    </citation>
    <scope>NUCLEOTIDE SEQUENCE [LARGE SCALE GENOMIC DNA]</scope>
    <source>
        <strain evidence="2 3">B1D3A</strain>
    </source>
</reference>